<dbReference type="OrthoDB" id="2199792at2"/>
<evidence type="ECO:0000259" key="4">
    <source>
        <dbReference type="Pfam" id="PF20623"/>
    </source>
</evidence>
<dbReference type="InterPro" id="IPR026466">
    <property type="entry name" value="Fim_isopep_form_D2_dom"/>
</dbReference>
<evidence type="ECO:0000256" key="1">
    <source>
        <dbReference type="SAM" id="SignalP"/>
    </source>
</evidence>
<dbReference type="STRING" id="71451.RV07_GL002526"/>
<feature type="domain" description="SpaA-like prealbumin fold" evidence="3">
    <location>
        <begin position="492"/>
        <end position="580"/>
    </location>
</feature>
<dbReference type="Pfam" id="PF17802">
    <property type="entry name" value="SpaA"/>
    <property type="match status" value="2"/>
</dbReference>
<dbReference type="InterPro" id="IPR008966">
    <property type="entry name" value="Adhesion_dom_sf"/>
</dbReference>
<evidence type="ECO:0000259" key="3">
    <source>
        <dbReference type="Pfam" id="PF17802"/>
    </source>
</evidence>
<dbReference type="AlphaFoldDB" id="R2P0L5"/>
<dbReference type="PATRIC" id="fig|1158601.3.peg.1883"/>
<dbReference type="InterPro" id="IPR013783">
    <property type="entry name" value="Ig-like_fold"/>
</dbReference>
<dbReference type="EMBL" id="AJAK01000014">
    <property type="protein sequence ID" value="EOH77827.1"/>
    <property type="molecule type" value="Genomic_DNA"/>
</dbReference>
<dbReference type="Proteomes" id="UP000014148">
    <property type="component" value="Unassembled WGS sequence"/>
</dbReference>
<keyword evidence="1" id="KW-0732">Signal</keyword>
<keyword evidence="8" id="KW-1185">Reference proteome</keyword>
<dbReference type="Pfam" id="PF20623">
    <property type="entry name" value="Sgo0707_N2"/>
    <property type="match status" value="1"/>
</dbReference>
<feature type="chain" id="PRO_5004363889" evidence="1">
    <location>
        <begin position="34"/>
        <end position="594"/>
    </location>
</feature>
<feature type="signal peptide" evidence="1">
    <location>
        <begin position="1"/>
        <end position="33"/>
    </location>
</feature>
<dbReference type="eggNOG" id="COG4932">
    <property type="taxonomic scope" value="Bacteria"/>
</dbReference>
<feature type="domain" description="Gram-positive pilin subunit D1 N-terminal" evidence="2">
    <location>
        <begin position="38"/>
        <end position="208"/>
    </location>
</feature>
<accession>R2P0L5</accession>
<protein>
    <submittedName>
        <fullName evidence="5">Fimbrial isopeptide formation D2 domain-containing protein</fullName>
    </submittedName>
</protein>
<dbReference type="NCBIfam" id="TIGR04226">
    <property type="entry name" value="RrgB_K2N_iso_D2"/>
    <property type="match status" value="1"/>
</dbReference>
<feature type="domain" description="SpaA-like prealbumin fold" evidence="3">
    <location>
        <begin position="228"/>
        <end position="288"/>
    </location>
</feature>
<organism evidence="5 7">
    <name type="scientific">Enterococcus malodoratus ATCC 43197</name>
    <dbReference type="NCBI Taxonomy" id="1158601"/>
    <lineage>
        <taxon>Bacteria</taxon>
        <taxon>Bacillati</taxon>
        <taxon>Bacillota</taxon>
        <taxon>Bacilli</taxon>
        <taxon>Lactobacillales</taxon>
        <taxon>Enterococcaceae</taxon>
        <taxon>Enterococcus</taxon>
    </lineage>
</organism>
<comment type="caution">
    <text evidence="5">The sequence shown here is derived from an EMBL/GenBank/DDBJ whole genome shotgun (WGS) entry which is preliminary data.</text>
</comment>
<evidence type="ECO:0000313" key="8">
    <source>
        <dbReference type="Proteomes" id="UP000014148"/>
    </source>
</evidence>
<reference evidence="5 7" key="1">
    <citation type="submission" date="2013-02" db="EMBL/GenBank/DDBJ databases">
        <title>The Genome Sequence of Enterococcus malodoratus ATCC_43197.</title>
        <authorList>
            <consortium name="The Broad Institute Genome Sequencing Platform"/>
            <consortium name="The Broad Institute Genome Sequencing Center for Infectious Disease"/>
            <person name="Earl A.M."/>
            <person name="Gilmore M.S."/>
            <person name="Lebreton F."/>
            <person name="Walker B."/>
            <person name="Young S.K."/>
            <person name="Zeng Q."/>
            <person name="Gargeya S."/>
            <person name="Fitzgerald M."/>
            <person name="Haas B."/>
            <person name="Abouelleil A."/>
            <person name="Alvarado L."/>
            <person name="Arachchi H.M."/>
            <person name="Berlin A.M."/>
            <person name="Chapman S.B."/>
            <person name="Dewar J."/>
            <person name="Goldberg J."/>
            <person name="Griggs A."/>
            <person name="Gujja S."/>
            <person name="Hansen M."/>
            <person name="Howarth C."/>
            <person name="Imamovic A."/>
            <person name="Larimer J."/>
            <person name="McCowan C."/>
            <person name="Murphy C."/>
            <person name="Neiman D."/>
            <person name="Pearson M."/>
            <person name="Priest M."/>
            <person name="Roberts A."/>
            <person name="Saif S."/>
            <person name="Shea T."/>
            <person name="Sisk P."/>
            <person name="Sykes S."/>
            <person name="Wortman J."/>
            <person name="Nusbaum C."/>
            <person name="Birren B."/>
        </authorList>
    </citation>
    <scope>NUCLEOTIDE SEQUENCE [LARGE SCALE GENOMIC DNA]</scope>
    <source>
        <strain evidence="5 7">ATCC 43197</strain>
    </source>
</reference>
<dbReference type="Gene3D" id="2.60.40.740">
    <property type="match status" value="1"/>
</dbReference>
<reference evidence="6 8" key="2">
    <citation type="submission" date="2013-03" db="EMBL/GenBank/DDBJ databases">
        <title>The Genome Sequence of Enterococcus malodoratus ATCC_43197 (PacBio/Illumina hybrid assembly).</title>
        <authorList>
            <consortium name="The Broad Institute Genomics Platform"/>
            <consortium name="The Broad Institute Genome Sequencing Center for Infectious Disease"/>
            <person name="Earl A."/>
            <person name="Russ C."/>
            <person name="Gilmore M."/>
            <person name="Surin D."/>
            <person name="Walker B."/>
            <person name="Young S."/>
            <person name="Zeng Q."/>
            <person name="Gargeya S."/>
            <person name="Fitzgerald M."/>
            <person name="Haas B."/>
            <person name="Abouelleil A."/>
            <person name="Allen A.W."/>
            <person name="Alvarado L."/>
            <person name="Arachchi H.M."/>
            <person name="Berlin A.M."/>
            <person name="Chapman S.B."/>
            <person name="Gainer-Dewar J."/>
            <person name="Goldberg J."/>
            <person name="Griggs A."/>
            <person name="Gujja S."/>
            <person name="Hansen M."/>
            <person name="Howarth C."/>
            <person name="Imamovic A."/>
            <person name="Ireland A."/>
            <person name="Larimer J."/>
            <person name="McCowan C."/>
            <person name="Murphy C."/>
            <person name="Pearson M."/>
            <person name="Poon T.W."/>
            <person name="Priest M."/>
            <person name="Roberts A."/>
            <person name="Saif S."/>
            <person name="Shea T."/>
            <person name="Sisk P."/>
            <person name="Sykes S."/>
            <person name="Wortman J."/>
            <person name="Nusbaum C."/>
            <person name="Birren B."/>
        </authorList>
    </citation>
    <scope>NUCLEOTIDE SEQUENCE [LARGE SCALE GENOMIC DNA]</scope>
    <source>
        <strain evidence="6 8">ATCC 43197</strain>
    </source>
</reference>
<dbReference type="Gene3D" id="2.60.40.10">
    <property type="entry name" value="Immunoglobulins"/>
    <property type="match status" value="3"/>
</dbReference>
<evidence type="ECO:0000259" key="2">
    <source>
        <dbReference type="Pfam" id="PF16555"/>
    </source>
</evidence>
<name>R2P0L5_9ENTE</name>
<dbReference type="EMBL" id="ASWA01000004">
    <property type="protein sequence ID" value="EOT64309.1"/>
    <property type="molecule type" value="Genomic_DNA"/>
</dbReference>
<evidence type="ECO:0000313" key="6">
    <source>
        <dbReference type="EMBL" id="EOT64309.1"/>
    </source>
</evidence>
<gene>
    <name evidence="6" type="ORF">I585_03506</name>
    <name evidence="5" type="ORF">UAI_01914</name>
</gene>
<evidence type="ECO:0000313" key="5">
    <source>
        <dbReference type="EMBL" id="EOH77827.1"/>
    </source>
</evidence>
<dbReference type="RefSeq" id="WP_010740750.1">
    <property type="nucleotide sequence ID" value="NZ_KB946250.1"/>
</dbReference>
<feature type="domain" description="Sgo0707-like N2" evidence="4">
    <location>
        <begin position="340"/>
        <end position="463"/>
    </location>
</feature>
<proteinExistence type="predicted"/>
<evidence type="ECO:0000313" key="7">
    <source>
        <dbReference type="Proteomes" id="UP000013783"/>
    </source>
</evidence>
<dbReference type="InterPro" id="IPR046473">
    <property type="entry name" value="Sgo0707-like_N2"/>
</dbReference>
<dbReference type="InterPro" id="IPR032364">
    <property type="entry name" value="GramPos_pilinD1_N"/>
</dbReference>
<dbReference type="Proteomes" id="UP000013783">
    <property type="component" value="Unassembled WGS sequence"/>
</dbReference>
<dbReference type="SUPFAM" id="SSF49401">
    <property type="entry name" value="Bacterial adhesins"/>
    <property type="match status" value="1"/>
</dbReference>
<dbReference type="Pfam" id="PF16555">
    <property type="entry name" value="GramPos_pilinD1"/>
    <property type="match status" value="1"/>
</dbReference>
<dbReference type="InterPro" id="IPR041033">
    <property type="entry name" value="SpaA_PFL_dom_1"/>
</dbReference>
<sequence length="594" mass="63741">MKSKVWKKIVCTALIGATCVSSLFALGSKSVEAATPKDTVSVEIFKLEKGSGADITNTGEVQTTTGHNVFSPSKGAVGFTLYDATSWIAVKASTTVDKLTTTQLNSYIDQLITLANTHKTGTNGAYNDGTFSPTMGIKKVEQINALSYPNGSVTFNNVDNKNRVYIALETKKPAVVTEASVPLVFALPMTKVDGTGFLDAVKLYAKNEISTEKTKVLKKTGVALDGTEIDLPNASFAIYKGTPGSGTKVSSGIKTSASGEISMDKAYAQGTYYLVEESVPDPYLVSPKALNDANNELRFKIDNSGYVFLDKTGAATSKTVMSLKDYAKPGGEKDSNEAGKAKEIGSEVEYTATIDVPQDVADWKTEAGKLAALKFLDTPSNGLTYKRQSLVVKDGATTLKVGTDYHFEYQGTKDVNEGFYINLFDDLTGKVINPALAGKKLTLTYSMTVTKDAVVESAVKNNWEIKYNNGPENETSKNIPNKPVVVTTGGHKFKKVGDDGTTPLPGAKFIVSQGTNYFEGYDTDGVTPKWTTTKANAFKFETTATGLFEVKGFAEGTYTLEEVEAPTDYQLAKETIDFTIIAPTFNADGSLKTP</sequence>